<accession>A0ABR1A813</accession>
<dbReference type="SUPFAM" id="SSF49785">
    <property type="entry name" value="Galactose-binding domain-like"/>
    <property type="match status" value="1"/>
</dbReference>
<evidence type="ECO:0000256" key="2">
    <source>
        <dbReference type="ARBA" id="ARBA00010241"/>
    </source>
</evidence>
<dbReference type="CDD" id="cd00054">
    <property type="entry name" value="EGF_CA"/>
    <property type="match status" value="2"/>
</dbReference>
<dbReference type="InterPro" id="IPR002181">
    <property type="entry name" value="Fibrinogen_a/b/g_C_dom"/>
</dbReference>
<feature type="region of interest" description="Disordered" evidence="12">
    <location>
        <begin position="1267"/>
        <end position="1289"/>
    </location>
</feature>
<feature type="region of interest" description="Disordered" evidence="12">
    <location>
        <begin position="37"/>
        <end position="57"/>
    </location>
</feature>
<dbReference type="Proteomes" id="UP001369086">
    <property type="component" value="Unassembled WGS sequence"/>
</dbReference>
<dbReference type="EMBL" id="JAHFZB010000002">
    <property type="protein sequence ID" value="KAK6492700.1"/>
    <property type="molecule type" value="Genomic_DNA"/>
</dbReference>
<feature type="region of interest" description="Disordered" evidence="12">
    <location>
        <begin position="1197"/>
        <end position="1219"/>
    </location>
</feature>
<evidence type="ECO:0000256" key="9">
    <source>
        <dbReference type="ARBA" id="ARBA00023157"/>
    </source>
</evidence>
<evidence type="ECO:0000313" key="20">
    <source>
        <dbReference type="Proteomes" id="UP001369086"/>
    </source>
</evidence>
<feature type="chain" id="PRO_5047521434" evidence="14">
    <location>
        <begin position="27"/>
        <end position="1302"/>
    </location>
</feature>
<keyword evidence="3 10" id="KW-0245">EGF-like domain</keyword>
<dbReference type="PROSITE" id="PS50026">
    <property type="entry name" value="EGF_3"/>
    <property type="match status" value="1"/>
</dbReference>
<evidence type="ECO:0000259" key="17">
    <source>
        <dbReference type="PROSITE" id="PS50026"/>
    </source>
</evidence>
<evidence type="ECO:0000313" key="19">
    <source>
        <dbReference type="EMBL" id="KAK6492700.1"/>
    </source>
</evidence>
<reference evidence="19 20" key="1">
    <citation type="submission" date="2021-05" db="EMBL/GenBank/DDBJ databases">
        <authorList>
            <person name="Zahm M."/>
            <person name="Klopp C."/>
            <person name="Cabau C."/>
            <person name="Kuhl H."/>
            <person name="Suciu R."/>
            <person name="Ciorpac M."/>
            <person name="Holostenco D."/>
            <person name="Gessner J."/>
            <person name="Wuertz S."/>
            <person name="Hohne C."/>
            <person name="Stock M."/>
            <person name="Gislard M."/>
            <person name="Lluch J."/>
            <person name="Milhes M."/>
            <person name="Lampietro C."/>
            <person name="Lopez Roques C."/>
            <person name="Donnadieu C."/>
            <person name="Du K."/>
            <person name="Schartl M."/>
            <person name="Guiguen Y."/>
        </authorList>
    </citation>
    <scope>NUCLEOTIDE SEQUENCE [LARGE SCALE GENOMIC DNA]</scope>
    <source>
        <strain evidence="19">Hh-F2</strain>
        <tissue evidence="19">Blood</tissue>
    </source>
</reference>
<feature type="transmembrane region" description="Helical" evidence="13">
    <location>
        <begin position="1234"/>
        <end position="1259"/>
    </location>
</feature>
<evidence type="ECO:0000256" key="13">
    <source>
        <dbReference type="SAM" id="Phobius"/>
    </source>
</evidence>
<feature type="domain" description="Laminin G" evidence="16">
    <location>
        <begin position="1012"/>
        <end position="1195"/>
    </location>
</feature>
<evidence type="ECO:0000256" key="1">
    <source>
        <dbReference type="ARBA" id="ARBA00004479"/>
    </source>
</evidence>
<keyword evidence="6" id="KW-0677">Repeat</keyword>
<dbReference type="PANTHER" id="PTHR15036:SF40">
    <property type="entry name" value="CONTACTIN-ASSOCIATED PROTEIN-LIKE 4"/>
    <property type="match status" value="1"/>
</dbReference>
<dbReference type="InterPro" id="IPR000421">
    <property type="entry name" value="FA58C"/>
</dbReference>
<dbReference type="SUPFAM" id="SSF49899">
    <property type="entry name" value="Concanavalin A-like lectins/glucanases"/>
    <property type="match status" value="4"/>
</dbReference>
<dbReference type="Pfam" id="PF00008">
    <property type="entry name" value="EGF"/>
    <property type="match status" value="1"/>
</dbReference>
<feature type="signal peptide" evidence="14">
    <location>
        <begin position="1"/>
        <end position="26"/>
    </location>
</feature>
<keyword evidence="5 14" id="KW-0732">Signal</keyword>
<evidence type="ECO:0000256" key="8">
    <source>
        <dbReference type="ARBA" id="ARBA00023136"/>
    </source>
</evidence>
<dbReference type="PANTHER" id="PTHR15036">
    <property type="entry name" value="PIKACHURIN-LIKE PROTEIN"/>
    <property type="match status" value="1"/>
</dbReference>
<dbReference type="CDD" id="cd00110">
    <property type="entry name" value="LamG"/>
    <property type="match status" value="4"/>
</dbReference>
<gene>
    <name evidence="19" type="ORF">HHUSO_G2081</name>
</gene>
<evidence type="ECO:0000256" key="10">
    <source>
        <dbReference type="PROSITE-ProRule" id="PRU00076"/>
    </source>
</evidence>
<organism evidence="19 20">
    <name type="scientific">Huso huso</name>
    <name type="common">Beluga</name>
    <name type="synonym">Acipenser huso</name>
    <dbReference type="NCBI Taxonomy" id="61971"/>
    <lineage>
        <taxon>Eukaryota</taxon>
        <taxon>Metazoa</taxon>
        <taxon>Chordata</taxon>
        <taxon>Craniata</taxon>
        <taxon>Vertebrata</taxon>
        <taxon>Euteleostomi</taxon>
        <taxon>Actinopterygii</taxon>
        <taxon>Chondrostei</taxon>
        <taxon>Acipenseriformes</taxon>
        <taxon>Acipenseridae</taxon>
        <taxon>Huso</taxon>
    </lineage>
</organism>
<evidence type="ECO:0000256" key="12">
    <source>
        <dbReference type="SAM" id="MobiDB-lite"/>
    </source>
</evidence>
<evidence type="ECO:0000256" key="11">
    <source>
        <dbReference type="PROSITE-ProRule" id="PRU00122"/>
    </source>
</evidence>
<comment type="similarity">
    <text evidence="2">Belongs to the neurexin family.</text>
</comment>
<feature type="compositionally biased region" description="Basic and acidic residues" evidence="12">
    <location>
        <begin position="1267"/>
        <end position="1278"/>
    </location>
</feature>
<dbReference type="PROSITE" id="PS01286">
    <property type="entry name" value="FA58C_2"/>
    <property type="match status" value="1"/>
</dbReference>
<dbReference type="PROSITE" id="PS50025">
    <property type="entry name" value="LAM_G_DOMAIN"/>
    <property type="match status" value="4"/>
</dbReference>
<dbReference type="InterPro" id="IPR050372">
    <property type="entry name" value="Neurexin-related_CASP"/>
</dbReference>
<keyword evidence="7 13" id="KW-1133">Transmembrane helix</keyword>
<keyword evidence="4 13" id="KW-0812">Transmembrane</keyword>
<name>A0ABR1A813_HUSHU</name>
<dbReference type="Pfam" id="PF00754">
    <property type="entry name" value="F5_F8_type_C"/>
    <property type="match status" value="1"/>
</dbReference>
<dbReference type="PROSITE" id="PS50022">
    <property type="entry name" value="FA58C_3"/>
    <property type="match status" value="1"/>
</dbReference>
<evidence type="ECO:0000256" key="7">
    <source>
        <dbReference type="ARBA" id="ARBA00022989"/>
    </source>
</evidence>
<dbReference type="PROSITE" id="PS51406">
    <property type="entry name" value="FIBRINOGEN_C_2"/>
    <property type="match status" value="1"/>
</dbReference>
<evidence type="ECO:0000256" key="3">
    <source>
        <dbReference type="ARBA" id="ARBA00022536"/>
    </source>
</evidence>
<evidence type="ECO:0000256" key="6">
    <source>
        <dbReference type="ARBA" id="ARBA00022737"/>
    </source>
</evidence>
<feature type="domain" description="Laminin G" evidence="16">
    <location>
        <begin position="791"/>
        <end position="945"/>
    </location>
</feature>
<dbReference type="CDD" id="cd00057">
    <property type="entry name" value="FA58C"/>
    <property type="match status" value="1"/>
</dbReference>
<dbReference type="PROSITE" id="PS01285">
    <property type="entry name" value="FA58C_1"/>
    <property type="match status" value="1"/>
</dbReference>
<feature type="domain" description="Fibrinogen C-terminal" evidence="18">
    <location>
        <begin position="586"/>
        <end position="637"/>
    </location>
</feature>
<feature type="domain" description="F5/8 type C" evidence="15">
    <location>
        <begin position="32"/>
        <end position="178"/>
    </location>
</feature>
<dbReference type="InterPro" id="IPR008979">
    <property type="entry name" value="Galactose-bd-like_sf"/>
</dbReference>
<evidence type="ECO:0000259" key="18">
    <source>
        <dbReference type="PROSITE" id="PS51406"/>
    </source>
</evidence>
<evidence type="ECO:0000259" key="15">
    <source>
        <dbReference type="PROSITE" id="PS50022"/>
    </source>
</evidence>
<feature type="compositionally biased region" description="Polar residues" evidence="12">
    <location>
        <begin position="1201"/>
        <end position="1211"/>
    </location>
</feature>
<dbReference type="SUPFAM" id="SSF57196">
    <property type="entry name" value="EGF/Laminin"/>
    <property type="match status" value="1"/>
</dbReference>
<dbReference type="Gene3D" id="2.10.25.10">
    <property type="entry name" value="Laminin"/>
    <property type="match status" value="1"/>
</dbReference>
<dbReference type="SMART" id="SM00282">
    <property type="entry name" value="LamG"/>
    <property type="match status" value="4"/>
</dbReference>
<dbReference type="InterPro" id="IPR013320">
    <property type="entry name" value="ConA-like_dom_sf"/>
</dbReference>
<protein>
    <submittedName>
        <fullName evidence="19">Contactin-associated protein-like 5</fullName>
    </submittedName>
</protein>
<keyword evidence="9 11" id="KW-1015">Disulfide bond</keyword>
<comment type="caution">
    <text evidence="19">The sequence shown here is derived from an EMBL/GenBank/DDBJ whole genome shotgun (WGS) entry which is preliminary data.</text>
</comment>
<dbReference type="Gene3D" id="2.60.120.1000">
    <property type="match status" value="1"/>
</dbReference>
<comment type="caution">
    <text evidence="10">Lacks conserved residue(s) required for the propagation of feature annotation.</text>
</comment>
<dbReference type="SMART" id="SM00231">
    <property type="entry name" value="FA58C"/>
    <property type="match status" value="1"/>
</dbReference>
<keyword evidence="8 13" id="KW-0472">Membrane</keyword>
<evidence type="ECO:0000256" key="5">
    <source>
        <dbReference type="ARBA" id="ARBA00022729"/>
    </source>
</evidence>
<evidence type="ECO:0000256" key="4">
    <source>
        <dbReference type="ARBA" id="ARBA00022692"/>
    </source>
</evidence>
<dbReference type="Pfam" id="PF02210">
    <property type="entry name" value="Laminin_G_2"/>
    <property type="match status" value="4"/>
</dbReference>
<dbReference type="Gene3D" id="2.60.120.260">
    <property type="entry name" value="Galactose-binding domain-like"/>
    <property type="match status" value="1"/>
</dbReference>
<feature type="disulfide bond" evidence="11">
    <location>
        <begin position="918"/>
        <end position="945"/>
    </location>
</feature>
<feature type="compositionally biased region" description="Polar residues" evidence="12">
    <location>
        <begin position="1280"/>
        <end position="1289"/>
    </location>
</feature>
<evidence type="ECO:0000259" key="16">
    <source>
        <dbReference type="PROSITE" id="PS50025"/>
    </source>
</evidence>
<sequence length="1302" mass="145642">MDFVLKPVFGMLNFLFVSLSICLILAENNRNCDDPLVPTSPQTSFNSSSQLSDSHSPGFAKLNRRDGAGGWSPLDSNKYQWLEIDLGERTEIAGVATQGRYGSSDWVTSYLLMFSDTGRNWKQYRQEESIWAFSGNTNADSVVQYKLQQHVIARFLRFVPLDWNANGRIGMRVEIYGCLYKSDVAGFDGSSSLLYRFSQKSIQTIRDSISMKFKTMQNTGVILHGEGQHGDYITLELHKGKLFLHINLDSAKALSSDSHALVTLGSLLDDQHWHSVLIERVNKHINFTVDKNTQQFQIKGQFDPLNIDYELSFGGIPVPGKPGTSLKKSFQGCLENVFYNGINIIDLAKRQKPGIRIVGNVTFSCPEPSNVPVTFVSPASYLLLPGSLQKDSISVKFQFRTWNIAGLLLRSELYLGSGVLWLYLIDGKVKLSISKSGRNLVDVTTGTTLNDGQWHSIELSARRNRLSVTLDNDASAAAHASSPFYIFSGGQYYFGGCPEIISNQGCKNPFSVFQGCMRLISIDKQDVNLIQVQQRITGNFSDLHVDLCGIIDRCSPNYCEHGGKCSQSWNTFYCNCTNTGYTGATCHSSIYEQSCEAYKHKGNASGFYYIDLDGSGLQRPLLVYCNMTDKTWTVLQHNNTELTKVRGSNQHTVYFNYTANMEQLQAIINQAEYCEQELAYHCKKSRLLNTTEGTPFTWWVGRTNELQTYWGGAVPGRQTCACGLKENCIDTKHFCNCDSDRNEWTNDSGLLTFKEHLPVTKIVIGDINRASSEAAYKVGLLQCNGDKHFWNAAYFNTETSYLHFPTFHGELSADISFLFKTTASSGVFLENLGIKDFIRIELKSPSEVNLSYDVGNGPFDVTVKTPTRLNDNQWHYVKAERNVKEASLQVDQIPRRTQKAPADGHIHLQLNSQLFLGCIRSLQLNGITLDLEERAKITPGVKPGCPGHCSSYGSLCHNKGKCIEKYNGFSCDCKTCFLKMNNFSVFVSVFPEVAAYFKSGTSVMYTFKEPHEINTNSSAQSSSIYSDVTLRSEKIYFSFRTTQTPSLLLYVSSYYKEYLAVTLNKNGHLQIKYKLHNNKAPEMFRIHFRNLANGHPHEVEIDREGDKLSVQIDQHPREEFSLSSDSEFNAIKSIILGKIFESSDLDQDISRVNSLGFSGCLSSVQFNNIAPLKAALLYPDSAPITVKGQLVDSHCGASSAADPSSVETTHSLSDHSGPLDEGEPIVNAIRSDSALIGGVIAVIIFVILCVVTVMARFLYQRKETYRNREAKGPQHDDNSDLTLKNELNSQNTLSENQREYFI</sequence>
<dbReference type="SUPFAM" id="SSF56496">
    <property type="entry name" value="Fibrinogen C-terminal domain-like"/>
    <property type="match status" value="1"/>
</dbReference>
<dbReference type="Gene3D" id="2.60.120.200">
    <property type="match status" value="4"/>
</dbReference>
<comment type="subcellular location">
    <subcellularLocation>
        <location evidence="1">Membrane</location>
        <topology evidence="1">Single-pass type I membrane protein</topology>
    </subcellularLocation>
</comment>
<keyword evidence="20" id="KW-1185">Reference proteome</keyword>
<dbReference type="InterPro" id="IPR036056">
    <property type="entry name" value="Fibrinogen-like_C"/>
</dbReference>
<feature type="compositionally biased region" description="Polar residues" evidence="12">
    <location>
        <begin position="39"/>
        <end position="55"/>
    </location>
</feature>
<evidence type="ECO:0000256" key="14">
    <source>
        <dbReference type="SAM" id="SignalP"/>
    </source>
</evidence>
<feature type="domain" description="EGF-like" evidence="17">
    <location>
        <begin position="550"/>
        <end position="587"/>
    </location>
</feature>
<dbReference type="InterPro" id="IPR001791">
    <property type="entry name" value="Laminin_G"/>
</dbReference>
<dbReference type="InterPro" id="IPR000742">
    <property type="entry name" value="EGF"/>
</dbReference>
<feature type="domain" description="Laminin G" evidence="16">
    <location>
        <begin position="184"/>
        <end position="365"/>
    </location>
</feature>
<proteinExistence type="inferred from homology"/>
<feature type="domain" description="Laminin G" evidence="16">
    <location>
        <begin position="371"/>
        <end position="548"/>
    </location>
</feature>